<dbReference type="EC" id="3.1.-.-" evidence="9"/>
<keyword evidence="8 9" id="KW-0862">Zinc</keyword>
<evidence type="ECO:0000256" key="5">
    <source>
        <dbReference type="ARBA" id="ARBA00022723"/>
    </source>
</evidence>
<dbReference type="InterPro" id="IPR020549">
    <property type="entry name" value="YbeY_CS"/>
</dbReference>
<feature type="binding site" evidence="9">
    <location>
        <position position="126"/>
    </location>
    <ligand>
        <name>Zn(2+)</name>
        <dbReference type="ChEBI" id="CHEBI:29105"/>
        <note>catalytic</note>
    </ligand>
</feature>
<feature type="binding site" evidence="9">
    <location>
        <position position="130"/>
    </location>
    <ligand>
        <name>Zn(2+)</name>
        <dbReference type="ChEBI" id="CHEBI:29105"/>
        <note>catalytic</note>
    </ligand>
</feature>
<dbReference type="RefSeq" id="WP_335961944.1">
    <property type="nucleotide sequence ID" value="NZ_JAXBLX010000022.1"/>
</dbReference>
<evidence type="ECO:0000313" key="11">
    <source>
        <dbReference type="Proteomes" id="UP001589838"/>
    </source>
</evidence>
<dbReference type="HAMAP" id="MF_00009">
    <property type="entry name" value="Endoribonucl_YbeY"/>
    <property type="match status" value="1"/>
</dbReference>
<keyword evidence="9" id="KW-0963">Cytoplasm</keyword>
<accession>A0ABV6KN81</accession>
<evidence type="ECO:0000256" key="6">
    <source>
        <dbReference type="ARBA" id="ARBA00022759"/>
    </source>
</evidence>
<dbReference type="NCBIfam" id="TIGR00043">
    <property type="entry name" value="rRNA maturation RNase YbeY"/>
    <property type="match status" value="1"/>
</dbReference>
<protein>
    <recommendedName>
        <fullName evidence="9">Endoribonuclease YbeY</fullName>
        <ecNumber evidence="9">3.1.-.-</ecNumber>
    </recommendedName>
</protein>
<comment type="caution">
    <text evidence="10">The sequence shown here is derived from an EMBL/GenBank/DDBJ whole genome shotgun (WGS) entry which is preliminary data.</text>
</comment>
<dbReference type="EMBL" id="JBHLUX010000094">
    <property type="protein sequence ID" value="MFC0473473.1"/>
    <property type="molecule type" value="Genomic_DNA"/>
</dbReference>
<name>A0ABV6KN81_9BACI</name>
<evidence type="ECO:0000256" key="3">
    <source>
        <dbReference type="ARBA" id="ARBA00022552"/>
    </source>
</evidence>
<comment type="similarity">
    <text evidence="1 9">Belongs to the endoribonuclease YbeY family.</text>
</comment>
<sequence length="160" mass="18352">MNIIVDFNDETQTLTTEQQILVENIVKKTAEVEKLEGDIEVSITIVDEKRIQEINKEYRDKDQPTDVISFALNEQSEGELNVVLDPDMPDMPNILGDIVISVLHVQKQAAEYSHSFERELGFLTVHGMLHLIGYDHMTEAEEKEMFSRQEDILTAYGLTR</sequence>
<dbReference type="Proteomes" id="UP001589838">
    <property type="component" value="Unassembled WGS sequence"/>
</dbReference>
<dbReference type="InterPro" id="IPR023091">
    <property type="entry name" value="MetalPrtase_cat_dom_sf_prd"/>
</dbReference>
<organism evidence="10 11">
    <name type="scientific">Halalkalibacter kiskunsagensis</name>
    <dbReference type="NCBI Taxonomy" id="1548599"/>
    <lineage>
        <taxon>Bacteria</taxon>
        <taxon>Bacillati</taxon>
        <taxon>Bacillota</taxon>
        <taxon>Bacilli</taxon>
        <taxon>Bacillales</taxon>
        <taxon>Bacillaceae</taxon>
        <taxon>Halalkalibacter</taxon>
    </lineage>
</organism>
<evidence type="ECO:0000256" key="2">
    <source>
        <dbReference type="ARBA" id="ARBA00022517"/>
    </source>
</evidence>
<keyword evidence="5 9" id="KW-0479">Metal-binding</keyword>
<keyword evidence="11" id="KW-1185">Reference proteome</keyword>
<dbReference type="InterPro" id="IPR002036">
    <property type="entry name" value="YbeY"/>
</dbReference>
<evidence type="ECO:0000256" key="1">
    <source>
        <dbReference type="ARBA" id="ARBA00010875"/>
    </source>
</evidence>
<dbReference type="PROSITE" id="PS01306">
    <property type="entry name" value="UPF0054"/>
    <property type="match status" value="1"/>
</dbReference>
<comment type="subcellular location">
    <subcellularLocation>
        <location evidence="9">Cytoplasm</location>
    </subcellularLocation>
</comment>
<dbReference type="SUPFAM" id="SSF55486">
    <property type="entry name" value="Metalloproteases ('zincins'), catalytic domain"/>
    <property type="match status" value="1"/>
</dbReference>
<keyword evidence="3 9" id="KW-0698">rRNA processing</keyword>
<evidence type="ECO:0000256" key="9">
    <source>
        <dbReference type="HAMAP-Rule" id="MF_00009"/>
    </source>
</evidence>
<feature type="binding site" evidence="9">
    <location>
        <position position="136"/>
    </location>
    <ligand>
        <name>Zn(2+)</name>
        <dbReference type="ChEBI" id="CHEBI:29105"/>
        <note>catalytic</note>
    </ligand>
</feature>
<evidence type="ECO:0000256" key="7">
    <source>
        <dbReference type="ARBA" id="ARBA00022801"/>
    </source>
</evidence>
<keyword evidence="6 9" id="KW-0255">Endonuclease</keyword>
<dbReference type="PANTHER" id="PTHR46986:SF1">
    <property type="entry name" value="ENDORIBONUCLEASE YBEY, CHLOROPLASTIC"/>
    <property type="match status" value="1"/>
</dbReference>
<evidence type="ECO:0000256" key="8">
    <source>
        <dbReference type="ARBA" id="ARBA00022833"/>
    </source>
</evidence>
<keyword evidence="7 9" id="KW-0378">Hydrolase</keyword>
<comment type="function">
    <text evidence="9">Single strand-specific metallo-endoribonuclease involved in late-stage 70S ribosome quality control and in maturation of the 3' terminus of the 16S rRNA.</text>
</comment>
<dbReference type="PANTHER" id="PTHR46986">
    <property type="entry name" value="ENDORIBONUCLEASE YBEY, CHLOROPLASTIC"/>
    <property type="match status" value="1"/>
</dbReference>
<evidence type="ECO:0000313" key="10">
    <source>
        <dbReference type="EMBL" id="MFC0473473.1"/>
    </source>
</evidence>
<evidence type="ECO:0000256" key="4">
    <source>
        <dbReference type="ARBA" id="ARBA00022722"/>
    </source>
</evidence>
<reference evidence="10 11" key="1">
    <citation type="submission" date="2024-09" db="EMBL/GenBank/DDBJ databases">
        <authorList>
            <person name="Sun Q."/>
            <person name="Mori K."/>
        </authorList>
    </citation>
    <scope>NUCLEOTIDE SEQUENCE [LARGE SCALE GENOMIC DNA]</scope>
    <source>
        <strain evidence="10 11">NCAIM B.02610</strain>
    </source>
</reference>
<dbReference type="Gene3D" id="3.40.390.30">
    <property type="entry name" value="Metalloproteases ('zincins'), catalytic domain"/>
    <property type="match status" value="1"/>
</dbReference>
<proteinExistence type="inferred from homology"/>
<keyword evidence="4 9" id="KW-0540">Nuclease</keyword>
<keyword evidence="2 9" id="KW-0690">Ribosome biogenesis</keyword>
<dbReference type="Pfam" id="PF02130">
    <property type="entry name" value="YbeY"/>
    <property type="match status" value="1"/>
</dbReference>
<gene>
    <name evidence="9 10" type="primary">ybeY</name>
    <name evidence="10" type="ORF">ACFFHM_23925</name>
</gene>
<comment type="cofactor">
    <cofactor evidence="9">
        <name>Zn(2+)</name>
        <dbReference type="ChEBI" id="CHEBI:29105"/>
    </cofactor>
    <text evidence="9">Binds 1 zinc ion.</text>
</comment>